<reference evidence="4 5" key="1">
    <citation type="submission" date="2018-06" db="EMBL/GenBank/DDBJ databases">
        <authorList>
            <consortium name="Pathogen Informatics"/>
            <person name="Doyle S."/>
        </authorList>
    </citation>
    <scope>NUCLEOTIDE SEQUENCE [LARGE SCALE GENOMIC DNA]</scope>
    <source>
        <strain evidence="4 5">NCTC1934</strain>
    </source>
</reference>
<dbReference type="NCBIfam" id="TIGR00996">
    <property type="entry name" value="Mtu_fam_mce"/>
    <property type="match status" value="1"/>
</dbReference>
<dbReference type="Pfam" id="PF11887">
    <property type="entry name" value="Mce4_CUP1"/>
    <property type="match status" value="1"/>
</dbReference>
<dbReference type="PANTHER" id="PTHR33371">
    <property type="entry name" value="INTERMEMBRANE PHOSPHOLIPID TRANSPORT SYSTEM BINDING PROTEIN MLAD-RELATED"/>
    <property type="match status" value="1"/>
</dbReference>
<dbReference type="InterPro" id="IPR052336">
    <property type="entry name" value="MlaD_Phospholipid_Transporter"/>
</dbReference>
<evidence type="ECO:0000313" key="4">
    <source>
        <dbReference type="EMBL" id="SUA73594.1"/>
    </source>
</evidence>
<evidence type="ECO:0000259" key="3">
    <source>
        <dbReference type="Pfam" id="PF11887"/>
    </source>
</evidence>
<dbReference type="Pfam" id="PF02470">
    <property type="entry name" value="MlaD"/>
    <property type="match status" value="1"/>
</dbReference>
<dbReference type="InterPro" id="IPR024516">
    <property type="entry name" value="Mce_C"/>
</dbReference>
<name>A0A378Y921_9NOCA</name>
<dbReference type="Proteomes" id="UP000255467">
    <property type="component" value="Unassembled WGS sequence"/>
</dbReference>
<proteinExistence type="predicted"/>
<feature type="region of interest" description="Disordered" evidence="1">
    <location>
        <begin position="379"/>
        <end position="400"/>
    </location>
</feature>
<evidence type="ECO:0000313" key="5">
    <source>
        <dbReference type="Proteomes" id="UP000255467"/>
    </source>
</evidence>
<keyword evidence="5" id="KW-1185">Reference proteome</keyword>
<feature type="domain" description="Mce/MlaD" evidence="2">
    <location>
        <begin position="56"/>
        <end position="120"/>
    </location>
</feature>
<gene>
    <name evidence="4" type="ORF">NCTC1934_01036</name>
</gene>
<dbReference type="InterPro" id="IPR003399">
    <property type="entry name" value="Mce/MlaD"/>
</dbReference>
<dbReference type="EMBL" id="UGRY01000002">
    <property type="protein sequence ID" value="SUA73594.1"/>
    <property type="molecule type" value="Genomic_DNA"/>
</dbReference>
<accession>A0A378Y921</accession>
<organism evidence="4 5">
    <name type="scientific">Nocardia otitidiscaviarum</name>
    <dbReference type="NCBI Taxonomy" id="1823"/>
    <lineage>
        <taxon>Bacteria</taxon>
        <taxon>Bacillati</taxon>
        <taxon>Actinomycetota</taxon>
        <taxon>Actinomycetes</taxon>
        <taxon>Mycobacteriales</taxon>
        <taxon>Nocardiaceae</taxon>
        <taxon>Nocardia</taxon>
    </lineage>
</organism>
<dbReference type="OrthoDB" id="4741753at2"/>
<dbReference type="GO" id="GO:0005576">
    <property type="term" value="C:extracellular region"/>
    <property type="evidence" value="ECO:0007669"/>
    <property type="project" value="TreeGrafter"/>
</dbReference>
<feature type="domain" description="Mammalian cell entry C-terminal" evidence="3">
    <location>
        <begin position="128"/>
        <end position="279"/>
    </location>
</feature>
<evidence type="ECO:0000259" key="2">
    <source>
        <dbReference type="Pfam" id="PF02470"/>
    </source>
</evidence>
<dbReference type="RefSeq" id="WP_039817503.1">
    <property type="nucleotide sequence ID" value="NZ_UGRY01000002.1"/>
</dbReference>
<evidence type="ECO:0000256" key="1">
    <source>
        <dbReference type="SAM" id="MobiDB-lite"/>
    </source>
</evidence>
<dbReference type="AlphaFoldDB" id="A0A378Y921"/>
<dbReference type="PANTHER" id="PTHR33371:SF16">
    <property type="entry name" value="MCE-FAMILY PROTEIN MCE3F"/>
    <property type="match status" value="1"/>
</dbReference>
<sequence>MSKLVRYQLIAFGLIAVLGVVFVGAKYVRLDNMLGFGQYRVQVRIVDTDDKRATTGNLSPGAEVTYRGVPVGRVGKQEIIPDGVLITLELDSGAPKVPQSAKAVVANRSAIGEQYVDLVPSSAGAPYLRDGSVIDGARTPIPVEDLLASVNHFASTTDLVALSTTITELGKAFDGKGDELQVLVDSLARFTETGVDALPQTLQLIRDAQTVLTTQAEQSPAIRQFSDGLDRLSAQLRSSDPDVRRLIGTGTDAGSQISQLLRESGDALTRDLANLRTLLLTISPKFYALGPVLQMLPLLSIGASATAPGDGTTHFGLVLETNNPPACTVGYEGTQRILDEMRAQNPDFDDSRDDFPFNTEAKCLVPQGNPTAVRGGERAEFADPSVPQPWDDNPKVDPEKLNLNPVATQLATLLGVTPKR</sequence>
<dbReference type="STRING" id="1406858.GCA_000710895_05482"/>
<dbReference type="InterPro" id="IPR005693">
    <property type="entry name" value="Mce"/>
</dbReference>
<protein>
    <submittedName>
        <fullName evidence="4">Virulence factor Mce family protein</fullName>
    </submittedName>
</protein>